<dbReference type="EMBL" id="LJBJ02000018">
    <property type="protein sequence ID" value="OAX51472.1"/>
    <property type="molecule type" value="Genomic_DNA"/>
</dbReference>
<evidence type="ECO:0000313" key="5">
    <source>
        <dbReference type="EMBL" id="QPT54229.1"/>
    </source>
</evidence>
<accession>A0A147EA45</accession>
<dbReference type="EMBL" id="CP065738">
    <property type="protein sequence ID" value="QPT54229.1"/>
    <property type="molecule type" value="Genomic_DNA"/>
</dbReference>
<dbReference type="Gene3D" id="3.30.70.100">
    <property type="match status" value="1"/>
</dbReference>
<evidence type="ECO:0000313" key="8">
    <source>
        <dbReference type="Proteomes" id="UP000594975"/>
    </source>
</evidence>
<protein>
    <submittedName>
        <fullName evidence="3">Heavy metal transporter</fullName>
    </submittedName>
    <submittedName>
        <fullName evidence="5">Heavy-metal-associated domain-containing protein</fullName>
    </submittedName>
</protein>
<reference evidence="5 8" key="4">
    <citation type="submission" date="2020-12" db="EMBL/GenBank/DDBJ databases">
        <title>FDA dAtabase for Regulatory Grade micrObial Sequences (FDA-ARGOS): Supporting development and validation of Infectious Disease Dx tests.</title>
        <authorList>
            <person name="Sproer C."/>
            <person name="Gronow S."/>
            <person name="Severitt S."/>
            <person name="Schroder I."/>
            <person name="Tallon L."/>
            <person name="Sadzewicz L."/>
            <person name="Zhao X."/>
            <person name="Boylan J."/>
            <person name="Ott S."/>
            <person name="Bowen H."/>
            <person name="Vavikolanu K."/>
            <person name="Mehta A."/>
            <person name="Aluvathingal J."/>
            <person name="Nadendla S."/>
            <person name="Lowell S."/>
            <person name="Myers T."/>
            <person name="Yan Y."/>
            <person name="Sichtig H."/>
        </authorList>
    </citation>
    <scope>NUCLEOTIDE SEQUENCE [LARGE SCALE GENOMIC DNA]</scope>
    <source>
        <strain evidence="5 8">FDAARGOS_864</strain>
    </source>
</reference>
<proteinExistence type="predicted"/>
<dbReference type="PROSITE" id="PS50846">
    <property type="entry name" value="HMA_2"/>
    <property type="match status" value="1"/>
</dbReference>
<dbReference type="RefSeq" id="WP_058730338.1">
    <property type="nucleotide sequence ID" value="NZ_CP065738.1"/>
</dbReference>
<evidence type="ECO:0000313" key="3">
    <source>
        <dbReference type="EMBL" id="OAX51472.1"/>
    </source>
</evidence>
<dbReference type="InterPro" id="IPR017969">
    <property type="entry name" value="Heavy-metal-associated_CS"/>
</dbReference>
<evidence type="ECO:0000259" key="2">
    <source>
        <dbReference type="PROSITE" id="PS50846"/>
    </source>
</evidence>
<dbReference type="CDD" id="cd00371">
    <property type="entry name" value="HMA"/>
    <property type="match status" value="1"/>
</dbReference>
<feature type="domain" description="HMA" evidence="2">
    <location>
        <begin position="1"/>
        <end position="69"/>
    </location>
</feature>
<reference evidence="3" key="1">
    <citation type="submission" date="2016-04" db="EMBL/GenBank/DDBJ databases">
        <authorList>
            <person name="Evans L.H."/>
            <person name="Alamgir A."/>
            <person name="Owens N."/>
            <person name="Weber N.D."/>
            <person name="Virtaneva K."/>
            <person name="Barbian K."/>
            <person name="Babar A."/>
            <person name="Rosenke K."/>
        </authorList>
    </citation>
    <scope>NUCLEOTIDE SEQUENCE [LARGE SCALE GENOMIC DNA]</scope>
    <source>
        <strain evidence="3">RUTW2-3</strain>
    </source>
</reference>
<dbReference type="AlphaFoldDB" id="A0A147EA45"/>
<evidence type="ECO:0000313" key="6">
    <source>
        <dbReference type="Proteomes" id="UP000053171"/>
    </source>
</evidence>
<evidence type="ECO:0000313" key="4">
    <source>
        <dbReference type="EMBL" id="OAX55376.1"/>
    </source>
</evidence>
<keyword evidence="6" id="KW-1185">Reference proteome</keyword>
<reference evidence="6" key="2">
    <citation type="submission" date="2016-04" db="EMBL/GenBank/DDBJ databases">
        <authorList>
            <person name="Waterworth S."/>
            <person name="Matcher G."/>
        </authorList>
    </citation>
    <scope>NUCLEOTIDE SEQUENCE [LARGE SCALE GENOMIC DNA]</scope>
    <source>
        <strain evidence="6">RuSp02-3</strain>
    </source>
</reference>
<dbReference type="PATRIC" id="fig|37923.10.peg.348"/>
<dbReference type="GeneID" id="61262389"/>
<dbReference type="PROSITE" id="PS01047">
    <property type="entry name" value="HMA_1"/>
    <property type="match status" value="1"/>
</dbReference>
<dbReference type="SUPFAM" id="SSF55008">
    <property type="entry name" value="HMA, heavy metal-associated domain"/>
    <property type="match status" value="1"/>
</dbReference>
<dbReference type="STRING" id="37923.BK826_09745"/>
<gene>
    <name evidence="4" type="ORF">A5N15_10400</name>
    <name evidence="3" type="ORF">AN277_0208635</name>
    <name evidence="5" type="ORF">I6G21_03305</name>
</gene>
<evidence type="ECO:0000256" key="1">
    <source>
        <dbReference type="ARBA" id="ARBA00022723"/>
    </source>
</evidence>
<dbReference type="KEGG" id="rkr:I6G21_03305"/>
<dbReference type="Proteomes" id="UP000053171">
    <property type="component" value="Unassembled WGS sequence"/>
</dbReference>
<dbReference type="Proteomes" id="UP000594975">
    <property type="component" value="Chromosome"/>
</dbReference>
<dbReference type="Pfam" id="PF00403">
    <property type="entry name" value="HMA"/>
    <property type="match status" value="1"/>
</dbReference>
<dbReference type="InterPro" id="IPR036163">
    <property type="entry name" value="HMA_dom_sf"/>
</dbReference>
<dbReference type="Proteomes" id="UP000092021">
    <property type="component" value="Unassembled WGS sequence"/>
</dbReference>
<dbReference type="GO" id="GO:0046872">
    <property type="term" value="F:metal ion binding"/>
    <property type="evidence" value="ECO:0007669"/>
    <property type="project" value="UniProtKB-KW"/>
</dbReference>
<evidence type="ECO:0000313" key="7">
    <source>
        <dbReference type="Proteomes" id="UP000092021"/>
    </source>
</evidence>
<name>A0A147EA45_9MICC</name>
<reference evidence="3 6" key="3">
    <citation type="submission" date="2016-06" db="EMBL/GenBank/DDBJ databases">
        <title>Identification of putative biosynthetic pathways for the production of bioactive secondary metabolites by the marine actinomycete Kocuria kristinae RUTW2-3.</title>
        <authorList>
            <person name="Waterworth S.C."/>
            <person name="Walmsley T.A."/>
            <person name="Matongo T."/>
            <person name="Davies-Coleman M.T."/>
            <person name="Dorrington R.A."/>
        </authorList>
    </citation>
    <scope>NUCLEOTIDE SEQUENCE [LARGE SCALE GENOMIC DNA]</scope>
    <source>
        <strain evidence="6">RuSp02-3</strain>
        <strain evidence="3">RUTW2-3</strain>
        <strain evidence="4 7">RUTW4-5</strain>
    </source>
</reference>
<dbReference type="EMBL" id="LWGZ01000932">
    <property type="protein sequence ID" value="OAX55376.1"/>
    <property type="molecule type" value="Genomic_DNA"/>
</dbReference>
<keyword evidence="1" id="KW-0479">Metal-binding</keyword>
<sequence length="72" mass="7592">MNTTVNVEGMTCQHCVASVTEELREIPAVTDVSVHLNSGGTSPVTITHTGDLDAQAVEAAVSEAGYRVVEHR</sequence>
<organism evidence="3 6">
    <name type="scientific">Rothia kristinae</name>
    <dbReference type="NCBI Taxonomy" id="37923"/>
    <lineage>
        <taxon>Bacteria</taxon>
        <taxon>Bacillati</taxon>
        <taxon>Actinomycetota</taxon>
        <taxon>Actinomycetes</taxon>
        <taxon>Micrococcales</taxon>
        <taxon>Micrococcaceae</taxon>
        <taxon>Rothia</taxon>
    </lineage>
</organism>
<dbReference type="InterPro" id="IPR006121">
    <property type="entry name" value="HMA_dom"/>
</dbReference>